<dbReference type="Proteomes" id="UP000323426">
    <property type="component" value="Unassembled WGS sequence"/>
</dbReference>
<name>A0A5M6DFX6_9BACT</name>
<feature type="chain" id="PRO_5024401085" evidence="3">
    <location>
        <begin position="21"/>
        <end position="207"/>
    </location>
</feature>
<gene>
    <name evidence="4" type="ORF">F0145_11290</name>
</gene>
<reference evidence="4 5" key="1">
    <citation type="submission" date="2019-09" db="EMBL/GenBank/DDBJ databases">
        <title>Genome sequence and assembly of Adhaeribacter sp.</title>
        <authorList>
            <person name="Chhetri G."/>
        </authorList>
    </citation>
    <scope>NUCLEOTIDE SEQUENCE [LARGE SCALE GENOMIC DNA]</scope>
    <source>
        <strain evidence="4 5">DK36</strain>
    </source>
</reference>
<feature type="transmembrane region" description="Helical" evidence="2">
    <location>
        <begin position="159"/>
        <end position="176"/>
    </location>
</feature>
<feature type="transmembrane region" description="Helical" evidence="2">
    <location>
        <begin position="183"/>
        <end position="203"/>
    </location>
</feature>
<organism evidence="4 5">
    <name type="scientific">Adhaeribacter rhizoryzae</name>
    <dbReference type="NCBI Taxonomy" id="2607907"/>
    <lineage>
        <taxon>Bacteria</taxon>
        <taxon>Pseudomonadati</taxon>
        <taxon>Bacteroidota</taxon>
        <taxon>Cytophagia</taxon>
        <taxon>Cytophagales</taxon>
        <taxon>Hymenobacteraceae</taxon>
        <taxon>Adhaeribacter</taxon>
    </lineage>
</organism>
<evidence type="ECO:0000256" key="1">
    <source>
        <dbReference type="SAM" id="Coils"/>
    </source>
</evidence>
<keyword evidence="1" id="KW-0175">Coiled coil</keyword>
<keyword evidence="2" id="KW-1133">Transmembrane helix</keyword>
<feature type="coiled-coil region" evidence="1">
    <location>
        <begin position="113"/>
        <end position="140"/>
    </location>
</feature>
<keyword evidence="2" id="KW-0812">Transmembrane</keyword>
<keyword evidence="3" id="KW-0732">Signal</keyword>
<accession>A0A5M6DFX6</accession>
<dbReference type="EMBL" id="VWSF01000007">
    <property type="protein sequence ID" value="KAA5546467.1"/>
    <property type="molecule type" value="Genomic_DNA"/>
</dbReference>
<evidence type="ECO:0000313" key="5">
    <source>
        <dbReference type="Proteomes" id="UP000323426"/>
    </source>
</evidence>
<evidence type="ECO:0000256" key="3">
    <source>
        <dbReference type="SAM" id="SignalP"/>
    </source>
</evidence>
<evidence type="ECO:0000313" key="4">
    <source>
        <dbReference type="EMBL" id="KAA5546467.1"/>
    </source>
</evidence>
<evidence type="ECO:0000256" key="2">
    <source>
        <dbReference type="SAM" id="Phobius"/>
    </source>
</evidence>
<protein>
    <submittedName>
        <fullName evidence="4">Uncharacterized protein</fullName>
    </submittedName>
</protein>
<proteinExistence type="predicted"/>
<comment type="caution">
    <text evidence="4">The sequence shown here is derived from an EMBL/GenBank/DDBJ whole genome shotgun (WGS) entry which is preliminary data.</text>
</comment>
<sequence>MKRIRLALYSLGITLTIALATSCSSPKQAFYFQPGPATPKVAAKEAKPELVLSAGNTITPADLPRTTLTTPETEQTNIPVALSKKDLRKLVKKTLKNIKDTTDTNGRNRRMSIALNKDRLAQLESEARDFKNSVRVQNDDKKLTVDMKRPLPEFSQTEWILLGVAALLVLLILLSLPVIGTILGVALALALIALGVALLTGYIDLNI</sequence>
<dbReference type="RefSeq" id="WP_150088514.1">
    <property type="nucleotide sequence ID" value="NZ_VWSF01000007.1"/>
</dbReference>
<dbReference type="PROSITE" id="PS51257">
    <property type="entry name" value="PROKAR_LIPOPROTEIN"/>
    <property type="match status" value="1"/>
</dbReference>
<feature type="signal peptide" evidence="3">
    <location>
        <begin position="1"/>
        <end position="20"/>
    </location>
</feature>
<keyword evidence="5" id="KW-1185">Reference proteome</keyword>
<keyword evidence="2" id="KW-0472">Membrane</keyword>
<dbReference type="AlphaFoldDB" id="A0A5M6DFX6"/>